<comment type="caution">
    <text evidence="2">The sequence shown here is derived from an EMBL/GenBank/DDBJ whole genome shotgun (WGS) entry which is preliminary data.</text>
</comment>
<proteinExistence type="predicted"/>
<name>A0AAE0L3B0_9CHLO</name>
<sequence length="304" mass="32926">MLWEEDGTASMAYIRISDDYNHHTIENRCNASSPCSITIMDHKGAPSTYNGNSLQGHAAPNTLEGVTCRGCCAESAECSESPAHSWRTSKDRKLFSEDLCYLSNWTETNTKEETVVQPATKFPPLHPKVLSSDYCGQVDTSLGIPSEATVPWNSSDGSCVLKTGQEVFYAQLNSKSNFGYVVDKAITFFFLKNTVDEIYMGQVNGGNWAGGGAAYMNETFTISPASATVNFNYLLRDDGGPHCSGTGCSNYCTASGSFTGTGDCWGIDQDTGQGSIRFKWAKKYTDGFIMASLLYIALLVAGFA</sequence>
<evidence type="ECO:0000313" key="2">
    <source>
        <dbReference type="EMBL" id="KAK3270244.1"/>
    </source>
</evidence>
<protein>
    <submittedName>
        <fullName evidence="2">Uncharacterized protein</fullName>
    </submittedName>
</protein>
<organism evidence="2 3">
    <name type="scientific">Cymbomonas tetramitiformis</name>
    <dbReference type="NCBI Taxonomy" id="36881"/>
    <lineage>
        <taxon>Eukaryota</taxon>
        <taxon>Viridiplantae</taxon>
        <taxon>Chlorophyta</taxon>
        <taxon>Pyramimonadophyceae</taxon>
        <taxon>Pyramimonadales</taxon>
        <taxon>Pyramimonadaceae</taxon>
        <taxon>Cymbomonas</taxon>
    </lineage>
</organism>
<evidence type="ECO:0000313" key="3">
    <source>
        <dbReference type="Proteomes" id="UP001190700"/>
    </source>
</evidence>
<feature type="transmembrane region" description="Helical" evidence="1">
    <location>
        <begin position="284"/>
        <end position="303"/>
    </location>
</feature>
<evidence type="ECO:0000256" key="1">
    <source>
        <dbReference type="SAM" id="Phobius"/>
    </source>
</evidence>
<dbReference type="EMBL" id="LGRX02010505">
    <property type="protein sequence ID" value="KAK3270244.1"/>
    <property type="molecule type" value="Genomic_DNA"/>
</dbReference>
<keyword evidence="1" id="KW-0812">Transmembrane</keyword>
<dbReference type="Proteomes" id="UP001190700">
    <property type="component" value="Unassembled WGS sequence"/>
</dbReference>
<accession>A0AAE0L3B0</accession>
<dbReference type="AlphaFoldDB" id="A0AAE0L3B0"/>
<keyword evidence="1" id="KW-1133">Transmembrane helix</keyword>
<keyword evidence="3" id="KW-1185">Reference proteome</keyword>
<keyword evidence="1" id="KW-0472">Membrane</keyword>
<reference evidence="2 3" key="1">
    <citation type="journal article" date="2015" name="Genome Biol. Evol.">
        <title>Comparative Genomics of a Bacterivorous Green Alga Reveals Evolutionary Causalities and Consequences of Phago-Mixotrophic Mode of Nutrition.</title>
        <authorList>
            <person name="Burns J.A."/>
            <person name="Paasch A."/>
            <person name="Narechania A."/>
            <person name="Kim E."/>
        </authorList>
    </citation>
    <scope>NUCLEOTIDE SEQUENCE [LARGE SCALE GENOMIC DNA]</scope>
    <source>
        <strain evidence="2 3">PLY_AMNH</strain>
    </source>
</reference>
<gene>
    <name evidence="2" type="ORF">CYMTET_21349</name>
</gene>